<dbReference type="STRING" id="487184.SAMN05216421_3335"/>
<comment type="pathway">
    <text evidence="1">Carotenoid biosynthesis; phytoene biosynthesis.</text>
</comment>
<dbReference type="PROSITE" id="PS01044">
    <property type="entry name" value="SQUALEN_PHYTOEN_SYN_1"/>
    <property type="match status" value="1"/>
</dbReference>
<evidence type="ECO:0000256" key="2">
    <source>
        <dbReference type="ARBA" id="ARBA00006251"/>
    </source>
</evidence>
<dbReference type="EMBL" id="LT629736">
    <property type="protein sequence ID" value="SDT27181.1"/>
    <property type="molecule type" value="Genomic_DNA"/>
</dbReference>
<dbReference type="GO" id="GO:0051996">
    <property type="term" value="F:squalene synthase [NAD(P)H] activity"/>
    <property type="evidence" value="ECO:0007669"/>
    <property type="project" value="InterPro"/>
</dbReference>
<dbReference type="Pfam" id="PF00494">
    <property type="entry name" value="SQS_PSY"/>
    <property type="match status" value="1"/>
</dbReference>
<evidence type="ECO:0000313" key="7">
    <source>
        <dbReference type="Proteomes" id="UP000243207"/>
    </source>
</evidence>
<dbReference type="InterPro" id="IPR033904">
    <property type="entry name" value="Trans_IPPS_HH"/>
</dbReference>
<comment type="similarity">
    <text evidence="2">Belongs to the phytoene/squalene synthase family.</text>
</comment>
<dbReference type="InterPro" id="IPR044843">
    <property type="entry name" value="Trans_IPPS_bact-type"/>
</dbReference>
<dbReference type="SFLD" id="SFLDG01018">
    <property type="entry name" value="Squalene/Phytoene_Synthase_Lik"/>
    <property type="match status" value="1"/>
</dbReference>
<keyword evidence="3" id="KW-0808">Transferase</keyword>
<protein>
    <submittedName>
        <fullName evidence="6">Phytoene synthase</fullName>
    </submittedName>
</protein>
<evidence type="ECO:0000256" key="3">
    <source>
        <dbReference type="ARBA" id="ARBA00022679"/>
    </source>
</evidence>
<comment type="cofactor">
    <cofactor evidence="5">
        <name>ATP</name>
        <dbReference type="ChEBI" id="CHEBI:30616"/>
    </cofactor>
</comment>
<evidence type="ECO:0000256" key="1">
    <source>
        <dbReference type="ARBA" id="ARBA00004684"/>
    </source>
</evidence>
<evidence type="ECO:0000256" key="4">
    <source>
        <dbReference type="ARBA" id="ARBA00022746"/>
    </source>
</evidence>
<dbReference type="FunFam" id="1.10.600.10:FF:000020">
    <property type="entry name" value="Phytoene synthase"/>
    <property type="match status" value="1"/>
</dbReference>
<organism evidence="6 7">
    <name type="scientific">Halopseudomonas xinjiangensis</name>
    <dbReference type="NCBI Taxonomy" id="487184"/>
    <lineage>
        <taxon>Bacteria</taxon>
        <taxon>Pseudomonadati</taxon>
        <taxon>Pseudomonadota</taxon>
        <taxon>Gammaproteobacteria</taxon>
        <taxon>Pseudomonadales</taxon>
        <taxon>Pseudomonadaceae</taxon>
        <taxon>Halopseudomonas</taxon>
    </lineage>
</organism>
<proteinExistence type="inferred from homology"/>
<accession>A0A1H1Z0E0</accession>
<gene>
    <name evidence="6" type="ORF">SAMN05216421_3335</name>
</gene>
<dbReference type="SUPFAM" id="SSF48576">
    <property type="entry name" value="Terpenoid synthases"/>
    <property type="match status" value="1"/>
</dbReference>
<evidence type="ECO:0000313" key="6">
    <source>
        <dbReference type="EMBL" id="SDT27181.1"/>
    </source>
</evidence>
<evidence type="ECO:0000256" key="5">
    <source>
        <dbReference type="ARBA" id="ARBA00053028"/>
    </source>
</evidence>
<dbReference type="GO" id="GO:0004311">
    <property type="term" value="F:geranylgeranyl diphosphate synthase activity"/>
    <property type="evidence" value="ECO:0007669"/>
    <property type="project" value="InterPro"/>
</dbReference>
<sequence length="307" mass="34032">MNAVLAEQARQTIEAGSKSFALASRLFDAQTRASAVMLYAWCRHCDDVIDGQQLGFGQVGAPQAGESTLEELRVSTRRACAGEPMQQPAFAALGEVVRMHRIPPRFPMQHLDGFAMDVRSREYQTEADTLEYCYHVAGVVGVMMSMIMGARDDATLDRACDLGLAFQLTNIARDLVEDAQIGRCYLPMNWLREAGVEPAELAEPANRQLLSDWAARLVDMAEPYYRSARGGLSALPMRSAWAVATARSVYREIGIQVRQQGTHAWDERISTSRLDKLRLLCQASGIALSSRAETTEPRPPGLWTRPR</sequence>
<dbReference type="InterPro" id="IPR019845">
    <property type="entry name" value="Squalene/phytoene_synthase_CS"/>
</dbReference>
<dbReference type="PANTHER" id="PTHR31480">
    <property type="entry name" value="BIFUNCTIONAL LYCOPENE CYCLASE/PHYTOENE SYNTHASE"/>
    <property type="match status" value="1"/>
</dbReference>
<dbReference type="SFLD" id="SFLDG01212">
    <property type="entry name" value="Phytoene_synthase_like"/>
    <property type="match status" value="1"/>
</dbReference>
<name>A0A1H1Z0E0_9GAMM</name>
<dbReference type="AlphaFoldDB" id="A0A1H1Z0E0"/>
<dbReference type="Gene3D" id="1.10.600.10">
    <property type="entry name" value="Farnesyl Diphosphate Synthase"/>
    <property type="match status" value="1"/>
</dbReference>
<dbReference type="CDD" id="cd00683">
    <property type="entry name" value="Trans_IPPS_HH"/>
    <property type="match status" value="1"/>
</dbReference>
<dbReference type="InterPro" id="IPR008949">
    <property type="entry name" value="Isoprenoid_synthase_dom_sf"/>
</dbReference>
<dbReference type="SFLD" id="SFLDS00005">
    <property type="entry name" value="Isoprenoid_Synthase_Type_I"/>
    <property type="match status" value="1"/>
</dbReference>
<dbReference type="PROSITE" id="PS01045">
    <property type="entry name" value="SQUALEN_PHYTOEN_SYN_2"/>
    <property type="match status" value="1"/>
</dbReference>
<dbReference type="RefSeq" id="WP_093397144.1">
    <property type="nucleotide sequence ID" value="NZ_LT629736.1"/>
</dbReference>
<reference evidence="7" key="1">
    <citation type="submission" date="2016-10" db="EMBL/GenBank/DDBJ databases">
        <authorList>
            <person name="Varghese N."/>
            <person name="Submissions S."/>
        </authorList>
    </citation>
    <scope>NUCLEOTIDE SEQUENCE [LARGE SCALE GENOMIC DNA]</scope>
    <source>
        <strain evidence="7">NRRL B-51270</strain>
    </source>
</reference>
<keyword evidence="7" id="KW-1185">Reference proteome</keyword>
<dbReference type="OrthoDB" id="9807580at2"/>
<dbReference type="InterPro" id="IPR002060">
    <property type="entry name" value="Squ/phyt_synthse"/>
</dbReference>
<keyword evidence="4" id="KW-0125">Carotenoid biosynthesis</keyword>
<dbReference type="GO" id="GO:0016117">
    <property type="term" value="P:carotenoid biosynthetic process"/>
    <property type="evidence" value="ECO:0007669"/>
    <property type="project" value="UniProtKB-KW"/>
</dbReference>
<dbReference type="Proteomes" id="UP000243207">
    <property type="component" value="Chromosome I"/>
</dbReference>